<dbReference type="InterPro" id="IPR001762">
    <property type="entry name" value="Disintegrin_dom"/>
</dbReference>
<dbReference type="GO" id="GO:0004222">
    <property type="term" value="F:metalloendopeptidase activity"/>
    <property type="evidence" value="ECO:0007669"/>
    <property type="project" value="InterPro"/>
</dbReference>
<feature type="domain" description="Disintegrin" evidence="17">
    <location>
        <begin position="811"/>
        <end position="902"/>
    </location>
</feature>
<evidence type="ECO:0000256" key="13">
    <source>
        <dbReference type="PROSITE-ProRule" id="PRU00276"/>
    </source>
</evidence>
<protein>
    <submittedName>
        <fullName evidence="20">ADAM 17-like protease</fullName>
    </submittedName>
</protein>
<evidence type="ECO:0000256" key="8">
    <source>
        <dbReference type="ARBA" id="ARBA00022833"/>
    </source>
</evidence>
<feature type="region of interest" description="Disordered" evidence="14">
    <location>
        <begin position="501"/>
        <end position="559"/>
    </location>
</feature>
<dbReference type="GO" id="GO:0046872">
    <property type="term" value="F:metal ion binding"/>
    <property type="evidence" value="ECO:0007669"/>
    <property type="project" value="UniProtKB-KW"/>
</dbReference>
<dbReference type="FunFam" id="4.10.70.10:FF:000003">
    <property type="entry name" value="Disintegrin and metalloproteinase domain-containing protein 17"/>
    <property type="match status" value="1"/>
</dbReference>
<feature type="active site" evidence="13">
    <location>
        <position position="743"/>
    </location>
</feature>
<evidence type="ECO:0000313" key="19">
    <source>
        <dbReference type="Proteomes" id="UP000504629"/>
    </source>
</evidence>
<feature type="binding site" evidence="13">
    <location>
        <position position="742"/>
    </location>
    <ligand>
        <name>Zn(2+)</name>
        <dbReference type="ChEBI" id="CHEBI:29105"/>
        <note>catalytic</note>
    </ligand>
</feature>
<feature type="compositionally biased region" description="Polar residues" evidence="14">
    <location>
        <begin position="531"/>
        <end position="547"/>
    </location>
</feature>
<keyword evidence="11 15" id="KW-0472">Membrane</keyword>
<feature type="region of interest" description="Disordered" evidence="14">
    <location>
        <begin position="1036"/>
        <end position="1055"/>
    </location>
</feature>
<gene>
    <name evidence="20" type="primary">LOC114240363</name>
</gene>
<feature type="binding site" evidence="13">
    <location>
        <position position="746"/>
    </location>
    <ligand>
        <name>Zn(2+)</name>
        <dbReference type="ChEBI" id="CHEBI:29105"/>
        <note>catalytic</note>
    </ligand>
</feature>
<keyword evidence="4 15" id="KW-0812">Transmembrane</keyword>
<evidence type="ECO:0000256" key="11">
    <source>
        <dbReference type="ARBA" id="ARBA00023136"/>
    </source>
</evidence>
<proteinExistence type="predicted"/>
<evidence type="ECO:0000256" key="14">
    <source>
        <dbReference type="SAM" id="MobiDB-lite"/>
    </source>
</evidence>
<dbReference type="InterPro" id="IPR034025">
    <property type="entry name" value="ADAM10_ADAM17"/>
</dbReference>
<feature type="binding site" evidence="13">
    <location>
        <position position="752"/>
    </location>
    <ligand>
        <name>Zn(2+)</name>
        <dbReference type="ChEBI" id="CHEBI:29105"/>
        <note>catalytic</note>
    </ligand>
</feature>
<evidence type="ECO:0000256" key="3">
    <source>
        <dbReference type="ARBA" id="ARBA00022670"/>
    </source>
</evidence>
<dbReference type="FunFam" id="3.40.390.10:FF:000017">
    <property type="entry name" value="Disintegrin and metalloproteinase domain-containing protein 17"/>
    <property type="match status" value="1"/>
</dbReference>
<evidence type="ECO:0000256" key="12">
    <source>
        <dbReference type="ARBA" id="ARBA00023157"/>
    </source>
</evidence>
<dbReference type="GO" id="GO:0007219">
    <property type="term" value="P:Notch signaling pathway"/>
    <property type="evidence" value="ECO:0007669"/>
    <property type="project" value="TreeGrafter"/>
</dbReference>
<dbReference type="GO" id="GO:0005886">
    <property type="term" value="C:plasma membrane"/>
    <property type="evidence" value="ECO:0007669"/>
    <property type="project" value="TreeGrafter"/>
</dbReference>
<keyword evidence="8 13" id="KW-0862">Zinc</keyword>
<dbReference type="PANTHER" id="PTHR45702">
    <property type="entry name" value="ADAM10/ADAM17 METALLOPEPTIDASE FAMILY MEMBER"/>
    <property type="match status" value="1"/>
</dbReference>
<evidence type="ECO:0000259" key="17">
    <source>
        <dbReference type="PROSITE" id="PS50214"/>
    </source>
</evidence>
<dbReference type="CDD" id="cd04270">
    <property type="entry name" value="ZnMc_TACE_like"/>
    <property type="match status" value="1"/>
</dbReference>
<evidence type="ECO:0000256" key="9">
    <source>
        <dbReference type="ARBA" id="ARBA00022989"/>
    </source>
</evidence>
<evidence type="ECO:0000256" key="2">
    <source>
        <dbReference type="ARBA" id="ARBA00004479"/>
    </source>
</evidence>
<dbReference type="SUPFAM" id="SSF57552">
    <property type="entry name" value="Blood coagulation inhibitor (disintegrin)"/>
    <property type="match status" value="1"/>
</dbReference>
<comment type="cofactor">
    <cofactor evidence="1">
        <name>Zn(2+)</name>
        <dbReference type="ChEBI" id="CHEBI:29105"/>
    </cofactor>
</comment>
<feature type="compositionally biased region" description="Polar residues" evidence="14">
    <location>
        <begin position="217"/>
        <end position="228"/>
    </location>
</feature>
<feature type="compositionally biased region" description="Basic and acidic residues" evidence="14">
    <location>
        <begin position="517"/>
        <end position="530"/>
    </location>
</feature>
<dbReference type="Pfam" id="PF13574">
    <property type="entry name" value="Reprolysin_2"/>
    <property type="match status" value="1"/>
</dbReference>
<name>A0A6J2JC48_BOMMA</name>
<feature type="domain" description="Peptidase M12B" evidence="18">
    <location>
        <begin position="566"/>
        <end position="810"/>
    </location>
</feature>
<feature type="transmembrane region" description="Helical" evidence="15">
    <location>
        <begin position="981"/>
        <end position="1003"/>
    </location>
</feature>
<keyword evidence="6 16" id="KW-0732">Signal</keyword>
<dbReference type="PROSITE" id="PS50215">
    <property type="entry name" value="ADAM_MEPRO"/>
    <property type="match status" value="1"/>
</dbReference>
<dbReference type="InterPro" id="IPR024079">
    <property type="entry name" value="MetalloPept_cat_dom_sf"/>
</dbReference>
<dbReference type="PROSITE" id="PS50214">
    <property type="entry name" value="DISINTEGRIN_2"/>
    <property type="match status" value="1"/>
</dbReference>
<dbReference type="AlphaFoldDB" id="A0A6J2JC48"/>
<comment type="caution">
    <text evidence="13">Lacks conserved residue(s) required for the propagation of feature annotation.</text>
</comment>
<keyword evidence="5 13" id="KW-0479">Metal-binding</keyword>
<evidence type="ECO:0000256" key="5">
    <source>
        <dbReference type="ARBA" id="ARBA00022723"/>
    </source>
</evidence>
<accession>A0A6J2JC48</accession>
<dbReference type="Pfam" id="PF00200">
    <property type="entry name" value="Disintegrin"/>
    <property type="match status" value="1"/>
</dbReference>
<evidence type="ECO:0000256" key="7">
    <source>
        <dbReference type="ARBA" id="ARBA00022801"/>
    </source>
</evidence>
<keyword evidence="10" id="KW-0482">Metalloprotease</keyword>
<evidence type="ECO:0000256" key="1">
    <source>
        <dbReference type="ARBA" id="ARBA00001947"/>
    </source>
</evidence>
<keyword evidence="12" id="KW-1015">Disulfide bond</keyword>
<reference evidence="20" key="1">
    <citation type="submission" date="2025-08" db="UniProtKB">
        <authorList>
            <consortium name="RefSeq"/>
        </authorList>
    </citation>
    <scope>IDENTIFICATION</scope>
    <source>
        <tissue evidence="20">Silk gland</tissue>
    </source>
</reference>
<feature type="signal peptide" evidence="16">
    <location>
        <begin position="1"/>
        <end position="16"/>
    </location>
</feature>
<dbReference type="Proteomes" id="UP000504629">
    <property type="component" value="Unplaced"/>
</dbReference>
<dbReference type="KEGG" id="bman:114240363"/>
<dbReference type="PANTHER" id="PTHR45702:SF6">
    <property type="entry name" value="DISINTEGRIN AND METALLOPROTEINASE DOMAIN-CONTAINING PROTEIN 17"/>
    <property type="match status" value="1"/>
</dbReference>
<evidence type="ECO:0000256" key="10">
    <source>
        <dbReference type="ARBA" id="ARBA00023049"/>
    </source>
</evidence>
<feature type="compositionally biased region" description="Acidic residues" evidence="14">
    <location>
        <begin position="503"/>
        <end position="516"/>
    </location>
</feature>
<keyword evidence="7" id="KW-0378">Hydrolase</keyword>
<evidence type="ECO:0000256" key="4">
    <source>
        <dbReference type="ARBA" id="ARBA00022692"/>
    </source>
</evidence>
<dbReference type="OrthoDB" id="2131567at2759"/>
<dbReference type="InterPro" id="IPR036436">
    <property type="entry name" value="Disintegrin_dom_sf"/>
</dbReference>
<dbReference type="CTD" id="43558"/>
<evidence type="ECO:0000259" key="18">
    <source>
        <dbReference type="PROSITE" id="PS50215"/>
    </source>
</evidence>
<dbReference type="InterPro" id="IPR051489">
    <property type="entry name" value="ADAM_Metalloproteinase"/>
</dbReference>
<keyword evidence="19" id="KW-1185">Reference proteome</keyword>
<dbReference type="SMART" id="SM00050">
    <property type="entry name" value="DISIN"/>
    <property type="match status" value="1"/>
</dbReference>
<dbReference type="SUPFAM" id="SSF55486">
    <property type="entry name" value="Metalloproteases ('zincins'), catalytic domain"/>
    <property type="match status" value="2"/>
</dbReference>
<evidence type="ECO:0000313" key="20">
    <source>
        <dbReference type="RefSeq" id="XP_028026682.1"/>
    </source>
</evidence>
<comment type="subcellular location">
    <subcellularLocation>
        <location evidence="2">Membrane</location>
        <topology evidence="2">Single-pass type I membrane protein</topology>
    </subcellularLocation>
</comment>
<evidence type="ECO:0000256" key="15">
    <source>
        <dbReference type="SAM" id="Phobius"/>
    </source>
</evidence>
<sequence>MKIFVLPVLTILFVLGHCSIHHNLKYFETIHASSFSHSIVKRGAKLSNHPYNTIKEVRFKTLGKDFRLILHPQSSVLHSNFKAYSVDADGKETTVHVDRENFFTGRVFGETKSDVKLHMEDGVMTGIIHTPDETYHVEPSWRHLPDLDGKSMITYRSSDIRYSWAGDAIPNKPRVCGYVKEGKELEDDSDDVQEEYDIELKHEQLEKEKYLDQTNSYHPANEADTSNDGPKKRTKRQSDYEYTPTKTRCPLLLVADYRFFQEMGASNTKTTISYLISLIDRVHKIYNDTLWQDRQIFVYLLWLYLPNICLKNFQIYDKTMKIFVLPVLTILFVLGHCSIHHNLKYFETIHASSFSHSIVKRGAKLSNHPYNTIKEVRFKTLGKDFRLILHPQSSVLHSNFKAYSVDADGKETTVHVDRENFFTGRVFGETKSDVKLHMEDGVMTGIIHTPDETYHVEPSWRHLPDLDGKSMITYRSSDIRYSWAGDAIPNKPRVCGYVKEGKELEDDSDDVQEEYDTELKHEQLEKEKYLDQTNSYHTDNEADTSNDGPKKRTKRQSDYEYTPTKTRCPLLLVADYRFFQEMGASNTKTTISYLISLIDRVHKIYNDTLWQDRQDMDGFKGMGFVIKKILVHSEPTRVRGGEAHYNMVREKWDVRNLLEVFSREYSHKDFCLAHLFTDLKFEGGILGLAYVGSPRRNSVGGICTPEYFKNGYTLYLNSGLSSSRNHYGQRVITREADLVTAHEFGHNWGSEHDPDVAECSPAASQGGSYLMYTYSVSGYDVNNKRFSPCSLRSIRKVLQAKSGRCFSEPEESFCGNLRVEGGEECDAGLLGTEDNDMCCDKNCKLRKNQGAVCSDKNSPCCAGCVFAPPGLVCREAAHSACEGEAICNGASADCPKAPAIADEHECAERGRCRNGTCMPYCETQGMHSCMCDIGTDSTPTYLTLYEEKVCEKTIQDVVERFWDIIEDININNVLGFLRDNIVGVVVLVTAFIWIPASCVISYVDRRRQRQHQKYLEWERQHDLIHPSSPRKVIHTRLPKQKPPGIKSAIQGSSQL</sequence>
<dbReference type="InterPro" id="IPR001590">
    <property type="entry name" value="Peptidase_M12B"/>
</dbReference>
<keyword evidence="3" id="KW-0645">Protease</keyword>
<dbReference type="Gene3D" id="4.10.70.10">
    <property type="entry name" value="Disintegrin domain"/>
    <property type="match status" value="1"/>
</dbReference>
<dbReference type="GeneID" id="114240363"/>
<feature type="region of interest" description="Disordered" evidence="14">
    <location>
        <begin position="217"/>
        <end position="240"/>
    </location>
</feature>
<evidence type="ECO:0000256" key="6">
    <source>
        <dbReference type="ARBA" id="ARBA00022729"/>
    </source>
</evidence>
<keyword evidence="9 15" id="KW-1133">Transmembrane helix</keyword>
<organism evidence="19 20">
    <name type="scientific">Bombyx mandarina</name>
    <name type="common">Wild silk moth</name>
    <name type="synonym">Wild silkworm</name>
    <dbReference type="NCBI Taxonomy" id="7092"/>
    <lineage>
        <taxon>Eukaryota</taxon>
        <taxon>Metazoa</taxon>
        <taxon>Ecdysozoa</taxon>
        <taxon>Arthropoda</taxon>
        <taxon>Hexapoda</taxon>
        <taxon>Insecta</taxon>
        <taxon>Pterygota</taxon>
        <taxon>Neoptera</taxon>
        <taxon>Endopterygota</taxon>
        <taxon>Lepidoptera</taxon>
        <taxon>Glossata</taxon>
        <taxon>Ditrysia</taxon>
        <taxon>Bombycoidea</taxon>
        <taxon>Bombycidae</taxon>
        <taxon>Bombycinae</taxon>
        <taxon>Bombyx</taxon>
    </lineage>
</organism>
<dbReference type="RefSeq" id="XP_028026682.1">
    <property type="nucleotide sequence ID" value="XM_028170881.1"/>
</dbReference>
<dbReference type="GO" id="GO:0006509">
    <property type="term" value="P:membrane protein ectodomain proteolysis"/>
    <property type="evidence" value="ECO:0007669"/>
    <property type="project" value="TreeGrafter"/>
</dbReference>
<feature type="chain" id="PRO_5026744349" evidence="16">
    <location>
        <begin position="17"/>
        <end position="1055"/>
    </location>
</feature>
<dbReference type="Gene3D" id="3.40.390.10">
    <property type="entry name" value="Collagenase (Catalytic Domain)"/>
    <property type="match status" value="2"/>
</dbReference>
<evidence type="ECO:0000256" key="16">
    <source>
        <dbReference type="SAM" id="SignalP"/>
    </source>
</evidence>